<dbReference type="PANTHER" id="PTHR11232:SF57">
    <property type="entry name" value="RE46159P"/>
    <property type="match status" value="1"/>
</dbReference>
<comment type="caution">
    <text evidence="3">The sequence shown here is derived from an EMBL/GenBank/DDBJ whole genome shotgun (WGS) entry which is preliminary data.</text>
</comment>
<evidence type="ECO:0000256" key="1">
    <source>
        <dbReference type="SAM" id="MobiDB-lite"/>
    </source>
</evidence>
<dbReference type="SUPFAM" id="SSF50729">
    <property type="entry name" value="PH domain-like"/>
    <property type="match status" value="1"/>
</dbReference>
<gene>
    <name evidence="3" type="ORF">OTU49_015459</name>
</gene>
<dbReference type="Proteomes" id="UP001445076">
    <property type="component" value="Unassembled WGS sequence"/>
</dbReference>
<feature type="domain" description="PID" evidence="2">
    <location>
        <begin position="79"/>
        <end position="226"/>
    </location>
</feature>
<organism evidence="3 4">
    <name type="scientific">Cherax quadricarinatus</name>
    <name type="common">Australian red claw crayfish</name>
    <dbReference type="NCBI Taxonomy" id="27406"/>
    <lineage>
        <taxon>Eukaryota</taxon>
        <taxon>Metazoa</taxon>
        <taxon>Ecdysozoa</taxon>
        <taxon>Arthropoda</taxon>
        <taxon>Crustacea</taxon>
        <taxon>Multicrustacea</taxon>
        <taxon>Malacostraca</taxon>
        <taxon>Eumalacostraca</taxon>
        <taxon>Eucarida</taxon>
        <taxon>Decapoda</taxon>
        <taxon>Pleocyemata</taxon>
        <taxon>Astacidea</taxon>
        <taxon>Parastacoidea</taxon>
        <taxon>Parastacidae</taxon>
        <taxon>Cherax</taxon>
    </lineage>
</organism>
<name>A0AAW0YD53_CHEQU</name>
<dbReference type="CDD" id="cd13160">
    <property type="entry name" value="PTB_LDLRAP_insect-like"/>
    <property type="match status" value="1"/>
</dbReference>
<accession>A0AAW0YD53</accession>
<dbReference type="EMBL" id="JARKIK010000009">
    <property type="protein sequence ID" value="KAK8749628.1"/>
    <property type="molecule type" value="Genomic_DNA"/>
</dbReference>
<dbReference type="Gene3D" id="2.30.29.30">
    <property type="entry name" value="Pleckstrin-homology domain (PH domain)/Phosphotyrosine-binding domain (PTB)"/>
    <property type="match status" value="1"/>
</dbReference>
<keyword evidence="4" id="KW-1185">Reference proteome</keyword>
<dbReference type="EMBL" id="JARKIK010000009">
    <property type="protein sequence ID" value="KAK8749625.1"/>
    <property type="molecule type" value="Genomic_DNA"/>
</dbReference>
<reference evidence="3" key="2">
    <citation type="submission" date="2024-01" db="EMBL/GenBank/DDBJ databases">
        <authorList>
            <person name="He J."/>
            <person name="Wang M."/>
            <person name="Zheng J."/>
            <person name="Liu Z."/>
        </authorList>
    </citation>
    <scope>NUCLEOTIDE SEQUENCE</scope>
    <source>
        <strain evidence="3">ZL_2023a</strain>
        <tissue evidence="3">Muscle</tissue>
    </source>
</reference>
<dbReference type="InterPro" id="IPR011993">
    <property type="entry name" value="PH-like_dom_sf"/>
</dbReference>
<feature type="compositionally biased region" description="Basic and acidic residues" evidence="1">
    <location>
        <begin position="31"/>
        <end position="53"/>
    </location>
</feature>
<dbReference type="Pfam" id="PF14719">
    <property type="entry name" value="PID_2"/>
    <property type="match status" value="1"/>
</dbReference>
<feature type="compositionally biased region" description="Low complexity" evidence="1">
    <location>
        <begin position="54"/>
        <end position="71"/>
    </location>
</feature>
<feature type="region of interest" description="Disordered" evidence="1">
    <location>
        <begin position="1"/>
        <end position="71"/>
    </location>
</feature>
<dbReference type="EMBL" id="JARKIK010000009">
    <property type="protein sequence ID" value="KAK8749622.1"/>
    <property type="molecule type" value="Genomic_DNA"/>
</dbReference>
<dbReference type="InterPro" id="IPR006020">
    <property type="entry name" value="PTB/PI_dom"/>
</dbReference>
<evidence type="ECO:0000313" key="3">
    <source>
        <dbReference type="EMBL" id="KAK8749622.1"/>
    </source>
</evidence>
<feature type="compositionally biased region" description="Pro residues" evidence="1">
    <location>
        <begin position="1"/>
        <end position="15"/>
    </location>
</feature>
<evidence type="ECO:0000259" key="2">
    <source>
        <dbReference type="Pfam" id="PF14719"/>
    </source>
</evidence>
<dbReference type="AlphaFoldDB" id="A0AAW0YD53"/>
<protein>
    <recommendedName>
        <fullName evidence="2">PID domain-containing protein</fullName>
    </recommendedName>
</protein>
<sequence length="247" mass="27866">MRHLPHPPTSAPQLPPKMNGSKAPSAPPAEEITKEIRKLSFDDKQASNKENRQQVEQQQQQQQQVEQSSSAQSLPQEFVVKYLGRRDAGGLWGIKHTRLPVDEMVGRAKEMKAGETLPFLKLTVSEKGVTITEMPQNVNKDFHGGFYNIDVISYGVQDLVYTRVFAMIVVREESGNINTHHPFQCHAFVCDSRHNARRLTFALAQAFQQFSKEVKGTKAVKKPKKFAIDLRSPEEIEVDLKEADSEA</sequence>
<dbReference type="EMBL" id="JARKIK010000009">
    <property type="protein sequence ID" value="KAK8749624.1"/>
    <property type="molecule type" value="Genomic_DNA"/>
</dbReference>
<dbReference type="EMBL" id="JARKIK010000009">
    <property type="protein sequence ID" value="KAK8749627.1"/>
    <property type="molecule type" value="Genomic_DNA"/>
</dbReference>
<evidence type="ECO:0000313" key="4">
    <source>
        <dbReference type="Proteomes" id="UP001445076"/>
    </source>
</evidence>
<reference evidence="3 4" key="1">
    <citation type="journal article" date="2024" name="BMC Genomics">
        <title>Genome assembly of redclaw crayfish (Cherax quadricarinatus) provides insights into its immune adaptation and hypoxia tolerance.</title>
        <authorList>
            <person name="Liu Z."/>
            <person name="Zheng J."/>
            <person name="Li H."/>
            <person name="Fang K."/>
            <person name="Wang S."/>
            <person name="He J."/>
            <person name="Zhou D."/>
            <person name="Weng S."/>
            <person name="Chi M."/>
            <person name="Gu Z."/>
            <person name="He J."/>
            <person name="Li F."/>
            <person name="Wang M."/>
        </authorList>
    </citation>
    <scope>NUCLEOTIDE SEQUENCE [LARGE SCALE GENOMIC DNA]</scope>
    <source>
        <strain evidence="3">ZL_2023a</strain>
    </source>
</reference>
<dbReference type="InterPro" id="IPR051133">
    <property type="entry name" value="Adapter_Engulfment-Domain"/>
</dbReference>
<dbReference type="PANTHER" id="PTHR11232">
    <property type="entry name" value="PHOSPHOTYROSINE INTERACTION DOMAIN-CONTAINING FAMILY MEMBER"/>
    <property type="match status" value="1"/>
</dbReference>
<proteinExistence type="predicted"/>